<keyword evidence="1" id="KW-1015">Disulfide bond</keyword>
<accession>A0A8C3VXS9</accession>
<dbReference type="PROSITE" id="PS00280">
    <property type="entry name" value="BPTI_KUNITZ_1"/>
    <property type="match status" value="1"/>
</dbReference>
<sequence>TERASPPAFCLEPPYTGPCRALFIRYFYNASSGLCETFAFGGCRGKPNNFLDEEECVRTCGGCDKAHRRARVQGRVGKRWGKRWCSAGPASLTTHGVFPPHSIPGEVAAVSGDTADSAHPHRPAWQKTQVELPSR</sequence>
<evidence type="ECO:0000313" key="5">
    <source>
        <dbReference type="Proteomes" id="UP000694540"/>
    </source>
</evidence>
<reference evidence="4" key="2">
    <citation type="submission" date="2025-09" db="UniProtKB">
        <authorList>
            <consortium name="Ensembl"/>
        </authorList>
    </citation>
    <scope>IDENTIFICATION</scope>
</reference>
<dbReference type="GO" id="GO:0005615">
    <property type="term" value="C:extracellular space"/>
    <property type="evidence" value="ECO:0007669"/>
    <property type="project" value="TreeGrafter"/>
</dbReference>
<dbReference type="SMART" id="SM00131">
    <property type="entry name" value="KU"/>
    <property type="match status" value="1"/>
</dbReference>
<name>A0A8C3VXS9_9CETA</name>
<feature type="domain" description="BPTI/Kunitz inhibitor" evidence="3">
    <location>
        <begin position="10"/>
        <end position="60"/>
    </location>
</feature>
<dbReference type="FunFam" id="4.10.410.10:FF:000005">
    <property type="entry name" value="Pancreatic trypsin inhibitor"/>
    <property type="match status" value="1"/>
</dbReference>
<dbReference type="InterPro" id="IPR020901">
    <property type="entry name" value="Prtase_inh_Kunz-CS"/>
</dbReference>
<dbReference type="PROSITE" id="PS50279">
    <property type="entry name" value="BPTI_KUNITZ_2"/>
    <property type="match status" value="1"/>
</dbReference>
<evidence type="ECO:0000313" key="4">
    <source>
        <dbReference type="Ensembl" id="ENSCWAP00000005003.1"/>
    </source>
</evidence>
<dbReference type="SUPFAM" id="SSF57362">
    <property type="entry name" value="BPTI-like"/>
    <property type="match status" value="1"/>
</dbReference>
<dbReference type="PANTHER" id="PTHR10083:SF373">
    <property type="entry name" value="SERINE PEPTIDASE INHIBITOR, KUNITZ TYPE, 2"/>
    <property type="match status" value="1"/>
</dbReference>
<feature type="compositionally biased region" description="Polar residues" evidence="2">
    <location>
        <begin position="126"/>
        <end position="135"/>
    </location>
</feature>
<feature type="region of interest" description="Disordered" evidence="2">
    <location>
        <begin position="111"/>
        <end position="135"/>
    </location>
</feature>
<evidence type="ECO:0000256" key="2">
    <source>
        <dbReference type="SAM" id="MobiDB-lite"/>
    </source>
</evidence>
<dbReference type="CDD" id="cd22592">
    <property type="entry name" value="Kunitz_BPTI"/>
    <property type="match status" value="1"/>
</dbReference>
<dbReference type="Gene3D" id="4.10.410.10">
    <property type="entry name" value="Pancreatic trypsin inhibitor Kunitz domain"/>
    <property type="match status" value="1"/>
</dbReference>
<dbReference type="Pfam" id="PF00014">
    <property type="entry name" value="Kunitz_BPTI"/>
    <property type="match status" value="1"/>
</dbReference>
<reference evidence="4" key="1">
    <citation type="submission" date="2025-08" db="UniProtKB">
        <authorList>
            <consortium name="Ensembl"/>
        </authorList>
    </citation>
    <scope>IDENTIFICATION</scope>
</reference>
<evidence type="ECO:0000259" key="3">
    <source>
        <dbReference type="PROSITE" id="PS50279"/>
    </source>
</evidence>
<dbReference type="PRINTS" id="PR00759">
    <property type="entry name" value="BASICPTASE"/>
</dbReference>
<proteinExistence type="predicted"/>
<dbReference type="Proteomes" id="UP000694540">
    <property type="component" value="Unplaced"/>
</dbReference>
<keyword evidence="5" id="KW-1185">Reference proteome</keyword>
<dbReference type="Ensembl" id="ENSCWAT00000005415.1">
    <property type="protein sequence ID" value="ENSCWAP00000005003.1"/>
    <property type="gene ID" value="ENSCWAG00000003825.1"/>
</dbReference>
<dbReference type="PANTHER" id="PTHR10083">
    <property type="entry name" value="KUNITZ-TYPE PROTEASE INHIBITOR-RELATED"/>
    <property type="match status" value="1"/>
</dbReference>
<dbReference type="InterPro" id="IPR050098">
    <property type="entry name" value="TFPI/VKTCI-like"/>
</dbReference>
<dbReference type="InterPro" id="IPR036880">
    <property type="entry name" value="Kunitz_BPTI_sf"/>
</dbReference>
<dbReference type="GeneTree" id="ENSGT01010000222890"/>
<evidence type="ECO:0000256" key="1">
    <source>
        <dbReference type="ARBA" id="ARBA00023157"/>
    </source>
</evidence>
<dbReference type="GO" id="GO:0004867">
    <property type="term" value="F:serine-type endopeptidase inhibitor activity"/>
    <property type="evidence" value="ECO:0007669"/>
    <property type="project" value="InterPro"/>
</dbReference>
<protein>
    <recommendedName>
        <fullName evidence="3">BPTI/Kunitz inhibitor domain-containing protein</fullName>
    </recommendedName>
</protein>
<organism evidence="4 5">
    <name type="scientific">Catagonus wagneri</name>
    <name type="common">Chacoan peccary</name>
    <dbReference type="NCBI Taxonomy" id="51154"/>
    <lineage>
        <taxon>Eukaryota</taxon>
        <taxon>Metazoa</taxon>
        <taxon>Chordata</taxon>
        <taxon>Craniata</taxon>
        <taxon>Vertebrata</taxon>
        <taxon>Euteleostomi</taxon>
        <taxon>Mammalia</taxon>
        <taxon>Eutheria</taxon>
        <taxon>Laurasiatheria</taxon>
        <taxon>Artiodactyla</taxon>
        <taxon>Suina</taxon>
        <taxon>Tayassuidae</taxon>
        <taxon>Catagonus</taxon>
    </lineage>
</organism>
<dbReference type="InterPro" id="IPR002223">
    <property type="entry name" value="Kunitz_BPTI"/>
</dbReference>
<dbReference type="AlphaFoldDB" id="A0A8C3VXS9"/>